<sequence>MKDILNRLSQYNTLSQAEAKEILMRIGQGEFNNSHLAAFMTMFMMRPVTVEELSGFRDALMELCVPIDLSSYDGMDLCGTGGDGKNTFNISTLSAFVVAACGQNVVKHGNYGVSSKCGSSNLLEHFGYEFTNEQSELEKQLDKSGICFLHAPKFHPAMRHVGPIRKELGVKTFFNMLGPLVNPARPKKQLAGVFDHELARIYAYLFQDTDVQFGIVYDLAGYDECSLTGQTKVFSNKGEAVINPKDFKLERIEVSEIYGGESIEEAAKIFTDILKGEGTKAQNQVVFANTALALQAAGMHENLTGGVQAAEEAIKSGSAYKVFKELLNLN</sequence>
<evidence type="ECO:0000313" key="7">
    <source>
        <dbReference type="Proteomes" id="UP000611723"/>
    </source>
</evidence>
<proteinExistence type="inferred from homology"/>
<dbReference type="PANTHER" id="PTHR43285:SF2">
    <property type="entry name" value="ANTHRANILATE PHOSPHORIBOSYLTRANSFERASE"/>
    <property type="match status" value="1"/>
</dbReference>
<feature type="domain" description="Glycosyl transferase family 3 N-terminal" evidence="5">
    <location>
        <begin position="2"/>
        <end position="63"/>
    </location>
</feature>
<dbReference type="GO" id="GO:0000162">
    <property type="term" value="P:L-tryptophan biosynthetic process"/>
    <property type="evidence" value="ECO:0007669"/>
    <property type="project" value="UniProtKB-UniRule"/>
</dbReference>
<reference evidence="6" key="1">
    <citation type="submission" date="2021-01" db="EMBL/GenBank/DDBJ databases">
        <title>Marivirga aurantiaca sp. nov., isolated from intertidal surface sediments.</title>
        <authorList>
            <person name="Zhang M."/>
        </authorList>
    </citation>
    <scope>NUCLEOTIDE SEQUENCE</scope>
    <source>
        <strain evidence="6">S37H4</strain>
    </source>
</reference>
<comment type="similarity">
    <text evidence="3">Belongs to the anthranilate phosphoribosyltransferase family.</text>
</comment>
<organism evidence="6 7">
    <name type="scientific">Marivirga aurantiaca</name>
    <dbReference type="NCBI Taxonomy" id="2802615"/>
    <lineage>
        <taxon>Bacteria</taxon>
        <taxon>Pseudomonadati</taxon>
        <taxon>Bacteroidota</taxon>
        <taxon>Cytophagia</taxon>
        <taxon>Cytophagales</taxon>
        <taxon>Marivirgaceae</taxon>
        <taxon>Marivirga</taxon>
    </lineage>
</organism>
<dbReference type="InterPro" id="IPR035902">
    <property type="entry name" value="Nuc_phospho_transferase"/>
</dbReference>
<keyword evidence="1 3" id="KW-0328">Glycosyltransferase</keyword>
<dbReference type="Gene3D" id="3.40.1030.10">
    <property type="entry name" value="Nucleoside phosphorylase/phosphoribosyltransferase catalytic domain"/>
    <property type="match status" value="1"/>
</dbReference>
<dbReference type="InterPro" id="IPR000312">
    <property type="entry name" value="Glycosyl_Trfase_fam3"/>
</dbReference>
<keyword evidence="3" id="KW-0028">Amino-acid biosynthesis</keyword>
<dbReference type="NCBIfam" id="TIGR01245">
    <property type="entry name" value="trpD"/>
    <property type="match status" value="1"/>
</dbReference>
<feature type="binding site" evidence="3">
    <location>
        <begin position="89"/>
        <end position="92"/>
    </location>
    <ligand>
        <name>5-phospho-alpha-D-ribose 1-diphosphate</name>
        <dbReference type="ChEBI" id="CHEBI:58017"/>
    </ligand>
</feature>
<dbReference type="InterPro" id="IPR036320">
    <property type="entry name" value="Glycosyl_Trfase_fam3_N_dom_sf"/>
</dbReference>
<feature type="binding site" evidence="3">
    <location>
        <position position="224"/>
    </location>
    <ligand>
        <name>Mg(2+)</name>
        <dbReference type="ChEBI" id="CHEBI:18420"/>
        <label>1</label>
    </ligand>
</feature>
<evidence type="ECO:0000259" key="5">
    <source>
        <dbReference type="Pfam" id="PF02885"/>
    </source>
</evidence>
<dbReference type="GO" id="GO:0000287">
    <property type="term" value="F:magnesium ion binding"/>
    <property type="evidence" value="ECO:0007669"/>
    <property type="project" value="UniProtKB-UniRule"/>
</dbReference>
<evidence type="ECO:0000256" key="1">
    <source>
        <dbReference type="ARBA" id="ARBA00022676"/>
    </source>
</evidence>
<keyword evidence="2 3" id="KW-0808">Transferase</keyword>
<comment type="subunit">
    <text evidence="3">Homodimer.</text>
</comment>
<gene>
    <name evidence="3 6" type="primary">trpD</name>
    <name evidence="6" type="ORF">JKA74_10210</name>
</gene>
<dbReference type="HAMAP" id="MF_00211">
    <property type="entry name" value="TrpD"/>
    <property type="match status" value="1"/>
</dbReference>
<protein>
    <recommendedName>
        <fullName evidence="3">Anthranilate phosphoribosyltransferase</fullName>
        <ecNumber evidence="3">2.4.2.18</ecNumber>
    </recommendedName>
</protein>
<dbReference type="SUPFAM" id="SSF52418">
    <property type="entry name" value="Nucleoside phosphorylase/phosphoribosyltransferase catalytic domain"/>
    <property type="match status" value="1"/>
</dbReference>
<feature type="binding site" evidence="3">
    <location>
        <position position="119"/>
    </location>
    <ligand>
        <name>5-phospho-alpha-D-ribose 1-diphosphate</name>
        <dbReference type="ChEBI" id="CHEBI:58017"/>
    </ligand>
</feature>
<feature type="binding site" evidence="3">
    <location>
        <position position="223"/>
    </location>
    <ligand>
        <name>Mg(2+)</name>
        <dbReference type="ChEBI" id="CHEBI:18420"/>
        <label>2</label>
    </ligand>
</feature>
<dbReference type="RefSeq" id="WP_201431072.1">
    <property type="nucleotide sequence ID" value="NZ_JAEQBW010000003.1"/>
</dbReference>
<keyword evidence="3" id="KW-0822">Tryptophan biosynthesis</keyword>
<comment type="function">
    <text evidence="3">Catalyzes the transfer of the phosphoribosyl group of 5-phosphorylribose-1-pyrophosphate (PRPP) to anthranilate to yield N-(5'-phosphoribosyl)-anthranilate (PRA).</text>
</comment>
<dbReference type="EMBL" id="JAEQBW010000003">
    <property type="protein sequence ID" value="MBK6265410.1"/>
    <property type="molecule type" value="Genomic_DNA"/>
</dbReference>
<dbReference type="EC" id="2.4.2.18" evidence="3"/>
<dbReference type="Gene3D" id="1.20.970.10">
    <property type="entry name" value="Transferase, Pyrimidine Nucleoside Phosphorylase, Chain C"/>
    <property type="match status" value="1"/>
</dbReference>
<feature type="binding site" evidence="3">
    <location>
        <position position="91"/>
    </location>
    <ligand>
        <name>Mg(2+)</name>
        <dbReference type="ChEBI" id="CHEBI:18420"/>
        <label>1</label>
    </ligand>
</feature>
<dbReference type="SUPFAM" id="SSF47648">
    <property type="entry name" value="Nucleoside phosphorylase/phosphoribosyltransferase N-terminal domain"/>
    <property type="match status" value="1"/>
</dbReference>
<dbReference type="InterPro" id="IPR017459">
    <property type="entry name" value="Glycosyl_Trfase_fam3_N_dom"/>
</dbReference>
<comment type="caution">
    <text evidence="6">The sequence shown here is derived from an EMBL/GenBank/DDBJ whole genome shotgun (WGS) entry which is preliminary data.</text>
</comment>
<feature type="binding site" evidence="3">
    <location>
        <position position="224"/>
    </location>
    <ligand>
        <name>Mg(2+)</name>
        <dbReference type="ChEBI" id="CHEBI:18420"/>
        <label>2</label>
    </ligand>
</feature>
<evidence type="ECO:0000259" key="4">
    <source>
        <dbReference type="Pfam" id="PF00591"/>
    </source>
</evidence>
<feature type="binding site" evidence="3">
    <location>
        <position position="87"/>
    </location>
    <ligand>
        <name>5-phospho-alpha-D-ribose 1-diphosphate</name>
        <dbReference type="ChEBI" id="CHEBI:58017"/>
    </ligand>
</feature>
<feature type="binding site" evidence="3">
    <location>
        <position position="165"/>
    </location>
    <ligand>
        <name>anthranilate</name>
        <dbReference type="ChEBI" id="CHEBI:16567"/>
        <label>2</label>
    </ligand>
</feature>
<dbReference type="Proteomes" id="UP000611723">
    <property type="component" value="Unassembled WGS sequence"/>
</dbReference>
<dbReference type="GO" id="GO:0005829">
    <property type="term" value="C:cytosol"/>
    <property type="evidence" value="ECO:0007669"/>
    <property type="project" value="TreeGrafter"/>
</dbReference>
<evidence type="ECO:0000313" key="6">
    <source>
        <dbReference type="EMBL" id="MBK6265410.1"/>
    </source>
</evidence>
<keyword evidence="3" id="KW-0460">Magnesium</keyword>
<feature type="binding site" evidence="3">
    <location>
        <position position="79"/>
    </location>
    <ligand>
        <name>5-phospho-alpha-D-ribose 1-diphosphate</name>
        <dbReference type="ChEBI" id="CHEBI:58017"/>
    </ligand>
</feature>
<dbReference type="AlphaFoldDB" id="A0A934WYZ6"/>
<feature type="binding site" evidence="3">
    <location>
        <position position="110"/>
    </location>
    <ligand>
        <name>anthranilate</name>
        <dbReference type="ChEBI" id="CHEBI:16567"/>
        <label>1</label>
    </ligand>
</feature>
<keyword evidence="7" id="KW-1185">Reference proteome</keyword>
<comment type="caution">
    <text evidence="3">Lacks conserved residue(s) required for the propagation of feature annotation.</text>
</comment>
<comment type="cofactor">
    <cofactor evidence="3">
        <name>Mg(2+)</name>
        <dbReference type="ChEBI" id="CHEBI:18420"/>
    </cofactor>
    <text evidence="3">Binds 2 magnesium ions per monomer.</text>
</comment>
<keyword evidence="3" id="KW-0479">Metal-binding</keyword>
<feature type="domain" description="Glycosyl transferase family 3" evidence="4">
    <location>
        <begin position="73"/>
        <end position="320"/>
    </location>
</feature>
<dbReference type="InterPro" id="IPR005940">
    <property type="entry name" value="Anthranilate_Pribosyl_Tfrase"/>
</dbReference>
<comment type="catalytic activity">
    <reaction evidence="3">
        <text>N-(5-phospho-beta-D-ribosyl)anthranilate + diphosphate = 5-phospho-alpha-D-ribose 1-diphosphate + anthranilate</text>
        <dbReference type="Rhea" id="RHEA:11768"/>
        <dbReference type="ChEBI" id="CHEBI:16567"/>
        <dbReference type="ChEBI" id="CHEBI:18277"/>
        <dbReference type="ChEBI" id="CHEBI:33019"/>
        <dbReference type="ChEBI" id="CHEBI:58017"/>
        <dbReference type="EC" id="2.4.2.18"/>
    </reaction>
</comment>
<name>A0A934WYZ6_9BACT</name>
<feature type="binding site" evidence="3">
    <location>
        <position position="79"/>
    </location>
    <ligand>
        <name>anthranilate</name>
        <dbReference type="ChEBI" id="CHEBI:16567"/>
        <label>1</label>
    </ligand>
</feature>
<accession>A0A934WYZ6</accession>
<dbReference type="GO" id="GO:0004048">
    <property type="term" value="F:anthranilate phosphoribosyltransferase activity"/>
    <property type="evidence" value="ECO:0007669"/>
    <property type="project" value="UniProtKB-UniRule"/>
</dbReference>
<dbReference type="Pfam" id="PF02885">
    <property type="entry name" value="Glycos_trans_3N"/>
    <property type="match status" value="1"/>
</dbReference>
<dbReference type="Pfam" id="PF00591">
    <property type="entry name" value="Glycos_transf_3"/>
    <property type="match status" value="1"/>
</dbReference>
<evidence type="ECO:0000256" key="2">
    <source>
        <dbReference type="ARBA" id="ARBA00022679"/>
    </source>
</evidence>
<keyword evidence="3" id="KW-0057">Aromatic amino acid biosynthesis</keyword>
<feature type="binding site" evidence="3">
    <location>
        <begin position="82"/>
        <end position="83"/>
    </location>
    <ligand>
        <name>5-phospho-alpha-D-ribose 1-diphosphate</name>
        <dbReference type="ChEBI" id="CHEBI:58017"/>
    </ligand>
</feature>
<dbReference type="PANTHER" id="PTHR43285">
    <property type="entry name" value="ANTHRANILATE PHOSPHORIBOSYLTRANSFERASE"/>
    <property type="match status" value="1"/>
</dbReference>
<comment type="pathway">
    <text evidence="3">Amino-acid biosynthesis; L-tryptophan biosynthesis; L-tryptophan from chorismate: step 2/5.</text>
</comment>
<feature type="binding site" evidence="3">
    <location>
        <begin position="107"/>
        <end position="115"/>
    </location>
    <ligand>
        <name>5-phospho-alpha-D-ribose 1-diphosphate</name>
        <dbReference type="ChEBI" id="CHEBI:58017"/>
    </ligand>
</feature>
<evidence type="ECO:0000256" key="3">
    <source>
        <dbReference type="HAMAP-Rule" id="MF_00211"/>
    </source>
</evidence>